<dbReference type="RefSeq" id="WP_327601270.1">
    <property type="nucleotide sequence ID" value="NZ_JAYXHS010000005.1"/>
</dbReference>
<name>A0ABU6K901_9RHOO</name>
<gene>
    <name evidence="1" type="ORF">VVD49_21375</name>
</gene>
<reference evidence="1 2" key="1">
    <citation type="submission" date="2024-01" db="EMBL/GenBank/DDBJ databases">
        <title>Uliginosibacterium soil sp. nov.</title>
        <authorList>
            <person name="Lv Y."/>
        </authorList>
    </citation>
    <scope>NUCLEOTIDE SEQUENCE [LARGE SCALE GENOMIC DNA]</scope>
    <source>
        <strain evidence="1 2">H3</strain>
    </source>
</reference>
<dbReference type="EMBL" id="JAYXHS010000005">
    <property type="protein sequence ID" value="MEC5388298.1"/>
    <property type="molecule type" value="Genomic_DNA"/>
</dbReference>
<accession>A0ABU6K901</accession>
<dbReference type="Proteomes" id="UP001331561">
    <property type="component" value="Unassembled WGS sequence"/>
</dbReference>
<evidence type="ECO:0000313" key="1">
    <source>
        <dbReference type="EMBL" id="MEC5388298.1"/>
    </source>
</evidence>
<sequence>MRSEPYVRYTPLISALIAACVLTGCWEIKDLGDLAGGPSFSEAYAINDVGEVVGYGTTSTLNEAFIWDGTTGMRSLGALSLQGSLLSCTAYGINTAGLVVGACLSPTTGGYVATRWIGRGSPATLPVVAVSLSSEARAVNEIGEVAGTIRTRGAIASDAILRWDVRIPGALTGGCSPLPADLGGAGIGSAINAKGFIAGNALVFRGQPGSHQPYICNPVAGIVDPIKDLAIPAGTGLPPDQGEARGINDLNQIVGVYGGKGFLWTAASPTGVTGRAEVIPLEPYDINNKGQIVGIANGRAVLYDSVAKTPPIDLGALPAVQAAGWKSLSIARAINDKGQIVGTGVNAQNEVHGFVLSDI</sequence>
<protein>
    <recommendedName>
        <fullName evidence="3">DUF3466 family protein</fullName>
    </recommendedName>
</protein>
<comment type="caution">
    <text evidence="1">The sequence shown here is derived from an EMBL/GenBank/DDBJ whole genome shotgun (WGS) entry which is preliminary data.</text>
</comment>
<keyword evidence="2" id="KW-1185">Reference proteome</keyword>
<proteinExistence type="predicted"/>
<organism evidence="1 2">
    <name type="scientific">Uliginosibacterium silvisoli</name>
    <dbReference type="NCBI Taxonomy" id="3114758"/>
    <lineage>
        <taxon>Bacteria</taxon>
        <taxon>Pseudomonadati</taxon>
        <taxon>Pseudomonadota</taxon>
        <taxon>Betaproteobacteria</taxon>
        <taxon>Rhodocyclales</taxon>
        <taxon>Zoogloeaceae</taxon>
        <taxon>Uliginosibacterium</taxon>
    </lineage>
</organism>
<evidence type="ECO:0008006" key="3">
    <source>
        <dbReference type="Google" id="ProtNLM"/>
    </source>
</evidence>
<dbReference type="NCBIfam" id="TIGR02913">
    <property type="entry name" value="HAF_rpt"/>
    <property type="match status" value="1"/>
</dbReference>
<evidence type="ECO:0000313" key="2">
    <source>
        <dbReference type="Proteomes" id="UP001331561"/>
    </source>
</evidence>
<dbReference type="InterPro" id="IPR014262">
    <property type="entry name" value="HAF_rpt"/>
</dbReference>
<dbReference type="PROSITE" id="PS51257">
    <property type="entry name" value="PROKAR_LIPOPROTEIN"/>
    <property type="match status" value="1"/>
</dbReference>